<dbReference type="STRING" id="490899.DKAM_1134"/>
<feature type="transmembrane region" description="Helical" evidence="1">
    <location>
        <begin position="358"/>
        <end position="378"/>
    </location>
</feature>
<dbReference type="KEGG" id="dka:DKAM_1134"/>
<feature type="transmembrane region" description="Helical" evidence="1">
    <location>
        <begin position="160"/>
        <end position="178"/>
    </location>
</feature>
<sequence length="443" mass="50021">MSRVDTVILLLIVLVGMLVRVPFLWTTCGSDVVQFAGFADTFLHHGFHFYDYNYLEAPGNNWPYPWKYIYGPVLLLILAPLRLIAPDPVKVVRDHGLNIYASPSWCGIVKSVFSLFDVLTGIMIYYTARRIFSTSRLVAAIASLLYLLNPMTIYISAIYGMFDNMALFFLLLGLYMYMDGRHMLAGLFIAGFSVSVKQTILPSLLVLITDVFKKHGLSGASLKYIMVVLTGALVPFTPFIIASPGTMGSLLNALLESSKPGYTEPVVYSFNGLSSLITYNFRGYIWVIESWWVFFTVITLSLLLLYYKQGSTLLLCVSLAYIAFTAFYWRVNHQYLVPLIAYISLLLVAGENAVSKPLLLFTYIWIGLWPVAFPTSWWSHVHIENPDVNIWRLLDSITLMIFDPAFYVAYSLALTTSFYIIIGSTMVHWLKQLMNKRSAAAGI</sequence>
<keyword evidence="1" id="KW-0472">Membrane</keyword>
<gene>
    <name evidence="2" type="ordered locus">DKAM_1134</name>
</gene>
<feature type="transmembrane region" description="Helical" evidence="1">
    <location>
        <begin position="407"/>
        <end position="430"/>
    </location>
</feature>
<feature type="transmembrane region" description="Helical" evidence="1">
    <location>
        <begin position="312"/>
        <end position="329"/>
    </location>
</feature>
<dbReference type="HOGENOM" id="CLU_625033_0_0_2"/>
<feature type="transmembrane region" description="Helical" evidence="1">
    <location>
        <begin position="105"/>
        <end position="125"/>
    </location>
</feature>
<feature type="transmembrane region" description="Helical" evidence="1">
    <location>
        <begin position="335"/>
        <end position="351"/>
    </location>
</feature>
<evidence type="ECO:0000313" key="2">
    <source>
        <dbReference type="EMBL" id="ACL11460.1"/>
    </source>
</evidence>
<organism evidence="2 3">
    <name type="scientific">Desulfurococcus amylolyticus (strain DSM 18924 / JCM 16383 / VKM B-2413 / 1221n)</name>
    <name type="common">Desulfurococcus kamchatkensis</name>
    <dbReference type="NCBI Taxonomy" id="490899"/>
    <lineage>
        <taxon>Archaea</taxon>
        <taxon>Thermoproteota</taxon>
        <taxon>Thermoprotei</taxon>
        <taxon>Desulfurococcales</taxon>
        <taxon>Desulfurococcaceae</taxon>
        <taxon>Desulfurococcus</taxon>
    </lineage>
</organism>
<dbReference type="eggNOG" id="arCOG07477">
    <property type="taxonomic scope" value="Archaea"/>
</dbReference>
<feature type="transmembrane region" description="Helical" evidence="1">
    <location>
        <begin position="283"/>
        <end position="305"/>
    </location>
</feature>
<keyword evidence="1" id="KW-0812">Transmembrane</keyword>
<evidence type="ECO:0000313" key="3">
    <source>
        <dbReference type="Proteomes" id="UP000006903"/>
    </source>
</evidence>
<dbReference type="EMBL" id="CP001140">
    <property type="protein sequence ID" value="ACL11460.1"/>
    <property type="molecule type" value="Genomic_DNA"/>
</dbReference>
<evidence type="ECO:0000256" key="1">
    <source>
        <dbReference type="SAM" id="Phobius"/>
    </source>
</evidence>
<dbReference type="Proteomes" id="UP000006903">
    <property type="component" value="Chromosome"/>
</dbReference>
<feature type="transmembrane region" description="Helical" evidence="1">
    <location>
        <begin position="131"/>
        <end position="148"/>
    </location>
</feature>
<feature type="transmembrane region" description="Helical" evidence="1">
    <location>
        <begin position="68"/>
        <end position="85"/>
    </location>
</feature>
<protein>
    <submittedName>
        <fullName evidence="2">PMT multi-domain protein</fullName>
    </submittedName>
</protein>
<reference evidence="2 3" key="1">
    <citation type="journal article" date="2009" name="J. Bacteriol.">
        <title>Complete genome sequence of the anaerobic, protein-degrading hyperthermophilic crenarchaeon Desulfurococcus kamchatkensis.</title>
        <authorList>
            <person name="Ravin N.V."/>
            <person name="Mardanov A.V."/>
            <person name="Beletsky A.V."/>
            <person name="Kublanov I.V."/>
            <person name="Kolganova T.V."/>
            <person name="Lebedinsky A.V."/>
            <person name="Chernyh N.A."/>
            <person name="Bonch-Osmolovskaya E.A."/>
            <person name="Skryabin K.G."/>
        </authorList>
    </citation>
    <scope>NUCLEOTIDE SEQUENCE [LARGE SCALE GENOMIC DNA]</scope>
    <source>
        <strain evidence="3">DSM 18924 / JCM 16383 / VKM B-2413 / 1221n</strain>
    </source>
</reference>
<accession>B8D5S9</accession>
<feature type="transmembrane region" description="Helical" evidence="1">
    <location>
        <begin position="7"/>
        <end position="25"/>
    </location>
</feature>
<proteinExistence type="predicted"/>
<feature type="transmembrane region" description="Helical" evidence="1">
    <location>
        <begin position="184"/>
        <end position="212"/>
    </location>
</feature>
<dbReference type="AlphaFoldDB" id="B8D5S9"/>
<name>B8D5S9_DESA1</name>
<feature type="transmembrane region" description="Helical" evidence="1">
    <location>
        <begin position="224"/>
        <end position="242"/>
    </location>
</feature>
<keyword evidence="1" id="KW-1133">Transmembrane helix</keyword>